<feature type="signal peptide" evidence="6">
    <location>
        <begin position="1"/>
        <end position="26"/>
    </location>
</feature>
<dbReference type="PANTHER" id="PTHR42973:SF39">
    <property type="entry name" value="FAD-BINDING PCMH-TYPE DOMAIN-CONTAINING PROTEIN"/>
    <property type="match status" value="1"/>
</dbReference>
<evidence type="ECO:0000313" key="8">
    <source>
        <dbReference type="EMBL" id="PWN33832.1"/>
    </source>
</evidence>
<evidence type="ECO:0000256" key="5">
    <source>
        <dbReference type="ARBA" id="ARBA00023002"/>
    </source>
</evidence>
<dbReference type="InterPro" id="IPR006094">
    <property type="entry name" value="Oxid_FAD_bind_N"/>
</dbReference>
<dbReference type="EMBL" id="KZ819604">
    <property type="protein sequence ID" value="PWN33832.1"/>
    <property type="molecule type" value="Genomic_DNA"/>
</dbReference>
<evidence type="ECO:0000259" key="7">
    <source>
        <dbReference type="PROSITE" id="PS51387"/>
    </source>
</evidence>
<comment type="similarity">
    <text evidence="2">Belongs to the oxygen-dependent FAD-linked oxidoreductase family.</text>
</comment>
<dbReference type="InterPro" id="IPR012951">
    <property type="entry name" value="BBE"/>
</dbReference>
<dbReference type="RefSeq" id="XP_025354134.1">
    <property type="nucleotide sequence ID" value="XM_025496636.1"/>
</dbReference>
<dbReference type="Gene3D" id="3.40.462.20">
    <property type="match status" value="1"/>
</dbReference>
<evidence type="ECO:0000256" key="6">
    <source>
        <dbReference type="SAM" id="SignalP"/>
    </source>
</evidence>
<gene>
    <name evidence="8" type="ORF">FA14DRAFT_124343</name>
</gene>
<keyword evidence="6" id="KW-0732">Signal</keyword>
<evidence type="ECO:0000256" key="2">
    <source>
        <dbReference type="ARBA" id="ARBA00005466"/>
    </source>
</evidence>
<name>A0A316V8Q9_9BASI</name>
<dbReference type="OrthoDB" id="415825at2759"/>
<evidence type="ECO:0000313" key="9">
    <source>
        <dbReference type="Proteomes" id="UP000245771"/>
    </source>
</evidence>
<feature type="chain" id="PRO_5016441678" evidence="6">
    <location>
        <begin position="27"/>
        <end position="577"/>
    </location>
</feature>
<keyword evidence="9" id="KW-1185">Reference proteome</keyword>
<dbReference type="InterPro" id="IPR050416">
    <property type="entry name" value="FAD-linked_Oxidoreductase"/>
</dbReference>
<dbReference type="AlphaFoldDB" id="A0A316V8Q9"/>
<dbReference type="GeneID" id="37018417"/>
<dbReference type="SUPFAM" id="SSF56176">
    <property type="entry name" value="FAD-binding/transporter-associated domain-like"/>
    <property type="match status" value="1"/>
</dbReference>
<evidence type="ECO:0000256" key="1">
    <source>
        <dbReference type="ARBA" id="ARBA00001974"/>
    </source>
</evidence>
<dbReference type="PANTHER" id="PTHR42973">
    <property type="entry name" value="BINDING OXIDOREDUCTASE, PUTATIVE (AFU_ORTHOLOGUE AFUA_1G17690)-RELATED"/>
    <property type="match status" value="1"/>
</dbReference>
<dbReference type="Pfam" id="PF08031">
    <property type="entry name" value="BBE"/>
    <property type="match status" value="1"/>
</dbReference>
<dbReference type="InterPro" id="IPR016166">
    <property type="entry name" value="FAD-bd_PCMH"/>
</dbReference>
<dbReference type="InterPro" id="IPR016169">
    <property type="entry name" value="FAD-bd_PCMH_sub2"/>
</dbReference>
<comment type="cofactor">
    <cofactor evidence="1">
        <name>FAD</name>
        <dbReference type="ChEBI" id="CHEBI:57692"/>
    </cofactor>
</comment>
<reference evidence="8 9" key="1">
    <citation type="journal article" date="2018" name="Mol. Biol. Evol.">
        <title>Broad Genomic Sampling Reveals a Smut Pathogenic Ancestry of the Fungal Clade Ustilaginomycotina.</title>
        <authorList>
            <person name="Kijpornyongpan T."/>
            <person name="Mondo S.J."/>
            <person name="Barry K."/>
            <person name="Sandor L."/>
            <person name="Lee J."/>
            <person name="Lipzen A."/>
            <person name="Pangilinan J."/>
            <person name="LaButti K."/>
            <person name="Hainaut M."/>
            <person name="Henrissat B."/>
            <person name="Grigoriev I.V."/>
            <person name="Spatafora J.W."/>
            <person name="Aime M.C."/>
        </authorList>
    </citation>
    <scope>NUCLEOTIDE SEQUENCE [LARGE SCALE GENOMIC DNA]</scope>
    <source>
        <strain evidence="8 9">MCA 3882</strain>
    </source>
</reference>
<organism evidence="8 9">
    <name type="scientific">Meira miltonrushii</name>
    <dbReference type="NCBI Taxonomy" id="1280837"/>
    <lineage>
        <taxon>Eukaryota</taxon>
        <taxon>Fungi</taxon>
        <taxon>Dikarya</taxon>
        <taxon>Basidiomycota</taxon>
        <taxon>Ustilaginomycotina</taxon>
        <taxon>Exobasidiomycetes</taxon>
        <taxon>Exobasidiales</taxon>
        <taxon>Brachybasidiaceae</taxon>
        <taxon>Meira</taxon>
    </lineage>
</organism>
<protein>
    <submittedName>
        <fullName evidence="8">FAD-binding domain-containing protein</fullName>
    </submittedName>
</protein>
<dbReference type="Gene3D" id="3.30.465.10">
    <property type="match status" value="1"/>
</dbReference>
<dbReference type="PROSITE" id="PS51387">
    <property type="entry name" value="FAD_PCMH"/>
    <property type="match status" value="1"/>
</dbReference>
<keyword evidence="3" id="KW-0285">Flavoprotein</keyword>
<dbReference type="GO" id="GO:0071949">
    <property type="term" value="F:FAD binding"/>
    <property type="evidence" value="ECO:0007669"/>
    <property type="project" value="InterPro"/>
</dbReference>
<feature type="domain" description="FAD-binding PCMH-type" evidence="7">
    <location>
        <begin position="79"/>
        <end position="253"/>
    </location>
</feature>
<evidence type="ECO:0000256" key="3">
    <source>
        <dbReference type="ARBA" id="ARBA00022630"/>
    </source>
</evidence>
<dbReference type="InterPro" id="IPR036318">
    <property type="entry name" value="FAD-bd_PCMH-like_sf"/>
</dbReference>
<keyword evidence="5" id="KW-0560">Oxidoreductase</keyword>
<dbReference type="Proteomes" id="UP000245771">
    <property type="component" value="Unassembled WGS sequence"/>
</dbReference>
<proteinExistence type="inferred from homology"/>
<accession>A0A316V8Q9</accession>
<dbReference type="GO" id="GO:0016491">
    <property type="term" value="F:oxidoreductase activity"/>
    <property type="evidence" value="ECO:0007669"/>
    <property type="project" value="UniProtKB-KW"/>
</dbReference>
<keyword evidence="4" id="KW-0274">FAD</keyword>
<sequence>MNSRIWPSWSLTILIIAIICISSSNARPFNSRSISLDERYGINNELSSCLTNKKVDFVDALRNNSHIYFEASQGDNMRFHWHPVAIIFPANTQQVSDAVNCASKSGNIQTVARSGGHAFTGYSSGGQDGAMIVDFRKMNKIQPDSKNALVHIEPAARLGDVAKDLWADNQMAMPHGTCPTVGVGGHSLCGGVGPTSRFWGMATDNIVEVEIVLADGSIVHVSQHENPDLFWAVRGAGVYYGLVTKFTFSTYKVNHPTTFMRYKWSESIKTPDDAVKLMHAIQDFGKHPDLPSSIGFHVQVSPTESAGASEGMITLQLRGMYLGSKDAYLDIVGPKLFEALEAVGLPIKGDSFNEDEMSYLDLMKEWDDFGSPTDKLDTQLERKRRNNFVARTSLGMSQKGFSDEGFRTILNEVWQRQVDEKKGSFKAHSTTDQDFWIWNIYFELFGGVHNRMRDAEILAKSSFSHRDALWLMQSSVGGFEKKSLVHEAYAMVHKIDSAIHKALQDDNLEKMGYSCYADPTLQDWKHLYYGKSVDKMTDLKRKYDPKNLFRNPQSLIETPRELVSGLKQWILSPHPLP</sequence>
<dbReference type="STRING" id="1280837.A0A316V8Q9"/>
<dbReference type="InParanoid" id="A0A316V8Q9"/>
<dbReference type="Pfam" id="PF01565">
    <property type="entry name" value="FAD_binding_4"/>
    <property type="match status" value="1"/>
</dbReference>
<evidence type="ECO:0000256" key="4">
    <source>
        <dbReference type="ARBA" id="ARBA00022827"/>
    </source>
</evidence>